<dbReference type="EMBL" id="JH000067">
    <property type="protein sequence ID" value="EGW03962.1"/>
    <property type="molecule type" value="Genomic_DNA"/>
</dbReference>
<proteinExistence type="predicted"/>
<evidence type="ECO:0000313" key="3">
    <source>
        <dbReference type="Proteomes" id="UP000001075"/>
    </source>
</evidence>
<feature type="region of interest" description="Disordered" evidence="1">
    <location>
        <begin position="15"/>
        <end position="80"/>
    </location>
</feature>
<organism evidence="2 3">
    <name type="scientific">Cricetulus griseus</name>
    <name type="common">Chinese hamster</name>
    <name type="synonym">Cricetulus barabensis griseus</name>
    <dbReference type="NCBI Taxonomy" id="10029"/>
    <lineage>
        <taxon>Eukaryota</taxon>
        <taxon>Metazoa</taxon>
        <taxon>Chordata</taxon>
        <taxon>Craniata</taxon>
        <taxon>Vertebrata</taxon>
        <taxon>Euteleostomi</taxon>
        <taxon>Mammalia</taxon>
        <taxon>Eutheria</taxon>
        <taxon>Euarchontoglires</taxon>
        <taxon>Glires</taxon>
        <taxon>Rodentia</taxon>
        <taxon>Myomorpha</taxon>
        <taxon>Muroidea</taxon>
        <taxon>Cricetidae</taxon>
        <taxon>Cricetinae</taxon>
        <taxon>Cricetulus</taxon>
    </lineage>
</organism>
<dbReference type="Proteomes" id="UP000001075">
    <property type="component" value="Unassembled WGS sequence"/>
</dbReference>
<dbReference type="AlphaFoldDB" id="G3GYM2"/>
<name>G3GYM2_CRIGR</name>
<dbReference type="InParanoid" id="G3GYM2"/>
<accession>G3GYM2</accession>
<reference evidence="3" key="1">
    <citation type="journal article" date="2011" name="Nat. Biotechnol.">
        <title>The genomic sequence of the Chinese hamster ovary (CHO)-K1 cell line.</title>
        <authorList>
            <person name="Xu X."/>
            <person name="Nagarajan H."/>
            <person name="Lewis N.E."/>
            <person name="Pan S."/>
            <person name="Cai Z."/>
            <person name="Liu X."/>
            <person name="Chen W."/>
            <person name="Xie M."/>
            <person name="Wang W."/>
            <person name="Hammond S."/>
            <person name="Andersen M.R."/>
            <person name="Neff N."/>
            <person name="Passarelli B."/>
            <person name="Koh W."/>
            <person name="Fan H.C."/>
            <person name="Wang J."/>
            <person name="Gui Y."/>
            <person name="Lee K.H."/>
            <person name="Betenbaugh M.J."/>
            <person name="Quake S.R."/>
            <person name="Famili I."/>
            <person name="Palsson B.O."/>
            <person name="Wang J."/>
        </authorList>
    </citation>
    <scope>NUCLEOTIDE SEQUENCE [LARGE SCALE GENOMIC DNA]</scope>
    <source>
        <strain evidence="3">CHO K1 cell line</strain>
    </source>
</reference>
<sequence>MERGVHRGMTIPLLLLSPTPPHRESHGGILNLYSHPTDGMKMSSTEAFGENWEEEKKKKEENGAQMYVKGGSKRKPPLIK</sequence>
<evidence type="ECO:0000313" key="2">
    <source>
        <dbReference type="EMBL" id="EGW03962.1"/>
    </source>
</evidence>
<evidence type="ECO:0000256" key="1">
    <source>
        <dbReference type="SAM" id="MobiDB-lite"/>
    </source>
</evidence>
<dbReference type="GlyGen" id="G3GYM2">
    <property type="glycosylation" value="1 site"/>
</dbReference>
<feature type="compositionally biased region" description="Basic residues" evidence="1">
    <location>
        <begin position="71"/>
        <end position="80"/>
    </location>
</feature>
<protein>
    <submittedName>
        <fullName evidence="2">Uncharacterized protein</fullName>
    </submittedName>
</protein>
<gene>
    <name evidence="2" type="ORF">I79_002902</name>
</gene>